<proteinExistence type="predicted"/>
<evidence type="ECO:0000313" key="1">
    <source>
        <dbReference type="EMBL" id="EHH28567.1"/>
    </source>
</evidence>
<protein>
    <submittedName>
        <fullName evidence="1">Uncharacterized protein</fullName>
    </submittedName>
</protein>
<reference evidence="1" key="1">
    <citation type="journal article" date="2011" name="Nat. Biotechnol.">
        <title>Genome sequencing and comparison of two nonhuman primate animal models, the cynomolgus and Chinese rhesus macaques.</title>
        <authorList>
            <person name="Yan G."/>
            <person name="Zhang G."/>
            <person name="Fang X."/>
            <person name="Zhang Y."/>
            <person name="Li C."/>
            <person name="Ling F."/>
            <person name="Cooper D.N."/>
            <person name="Li Q."/>
            <person name="Li Y."/>
            <person name="van Gool A.J."/>
            <person name="Du H."/>
            <person name="Chen J."/>
            <person name="Chen R."/>
            <person name="Zhang P."/>
            <person name="Huang Z."/>
            <person name="Thompson J.R."/>
            <person name="Meng Y."/>
            <person name="Bai Y."/>
            <person name="Wang J."/>
            <person name="Zhuo M."/>
            <person name="Wang T."/>
            <person name="Huang Y."/>
            <person name="Wei L."/>
            <person name="Li J."/>
            <person name="Wang Z."/>
            <person name="Hu H."/>
            <person name="Yang P."/>
            <person name="Le L."/>
            <person name="Stenson P.D."/>
            <person name="Li B."/>
            <person name="Liu X."/>
            <person name="Ball E.V."/>
            <person name="An N."/>
            <person name="Huang Q."/>
            <person name="Zhang Y."/>
            <person name="Fan W."/>
            <person name="Zhang X."/>
            <person name="Li Y."/>
            <person name="Wang W."/>
            <person name="Katze M.G."/>
            <person name="Su B."/>
            <person name="Nielsen R."/>
            <person name="Yang H."/>
            <person name="Wang J."/>
            <person name="Wang X."/>
            <person name="Wang J."/>
        </authorList>
    </citation>
    <scope>NUCLEOTIDE SEQUENCE [LARGE SCALE GENOMIC DNA]</scope>
    <source>
        <strain evidence="1">CR-5</strain>
    </source>
</reference>
<dbReference type="AlphaFoldDB" id="G7MZJ1"/>
<feature type="non-terminal residue" evidence="1">
    <location>
        <position position="1"/>
    </location>
</feature>
<organism evidence="1">
    <name type="scientific">Macaca mulatta</name>
    <name type="common">Rhesus macaque</name>
    <dbReference type="NCBI Taxonomy" id="9544"/>
    <lineage>
        <taxon>Eukaryota</taxon>
        <taxon>Metazoa</taxon>
        <taxon>Chordata</taxon>
        <taxon>Craniata</taxon>
        <taxon>Vertebrata</taxon>
        <taxon>Euteleostomi</taxon>
        <taxon>Mammalia</taxon>
        <taxon>Eutheria</taxon>
        <taxon>Euarchontoglires</taxon>
        <taxon>Primates</taxon>
        <taxon>Haplorrhini</taxon>
        <taxon>Catarrhini</taxon>
        <taxon>Cercopithecidae</taxon>
        <taxon>Cercopithecinae</taxon>
        <taxon>Macaca</taxon>
    </lineage>
</organism>
<accession>G7MZJ1</accession>
<gene>
    <name evidence="1" type="ORF">EGK_19035</name>
</gene>
<name>G7MZJ1_MACMU</name>
<feature type="non-terminal residue" evidence="1">
    <location>
        <position position="101"/>
    </location>
</feature>
<sequence>QIKPYAAHQPTKCIKYLSLCSLCKNAMWTVPCLLHLKAHRDSIILLCQCLMLRCHVYRPWYKSDCQLLTQHLVRKGLRQCNNAFSQTGSLLESFTSVCSLP</sequence>
<dbReference type="Proteomes" id="UP000013456">
    <property type="component" value="Chromosome 8"/>
</dbReference>
<dbReference type="EMBL" id="CM001260">
    <property type="protein sequence ID" value="EHH28567.1"/>
    <property type="molecule type" value="Genomic_DNA"/>
</dbReference>